<dbReference type="InterPro" id="IPR036390">
    <property type="entry name" value="WH_DNA-bd_sf"/>
</dbReference>
<dbReference type="PIRSF" id="PIRSF037847">
    <property type="entry name" value="NiaR"/>
    <property type="match status" value="1"/>
</dbReference>
<gene>
    <name evidence="4" type="ORF">SAMN05216454_10942</name>
</gene>
<feature type="binding site" evidence="1">
    <location>
        <position position="140"/>
    </location>
    <ligand>
        <name>Ni(2+)</name>
        <dbReference type="ChEBI" id="CHEBI:49786"/>
    </ligand>
</feature>
<dbReference type="GO" id="GO:0046872">
    <property type="term" value="F:metal ion binding"/>
    <property type="evidence" value="ECO:0007669"/>
    <property type="project" value="UniProtKB-KW"/>
</dbReference>
<dbReference type="Pfam" id="PF02829">
    <property type="entry name" value="3H"/>
    <property type="match status" value="1"/>
</dbReference>
<feature type="binding site" evidence="1">
    <location>
        <position position="142"/>
    </location>
    <ligand>
        <name>Ni(2+)</name>
        <dbReference type="ChEBI" id="CHEBI:49786"/>
    </ligand>
</feature>
<dbReference type="OrthoDB" id="9792661at2"/>
<feature type="binding site" evidence="1">
    <location>
        <position position="74"/>
    </location>
    <ligand>
        <name>Ni(2+)</name>
        <dbReference type="ChEBI" id="CHEBI:49786"/>
    </ligand>
</feature>
<evidence type="ECO:0000313" key="5">
    <source>
        <dbReference type="Proteomes" id="UP000199512"/>
    </source>
</evidence>
<sequence length="166" mass="18957">MSTYERRINVLEELKKARKPLSASFLAEQFGVSRQIIVGDIALLRAEENEIISTNRGYVLKKDDGHSKKIKVSHGKDQIREELNTIVDYGGRVVDVIVDHPTYGEIKVDLNISNRLDVEKFISEMDQNNIPLSVLTNNEHSHTIEAESDENLDYIVKRLEELGIIR</sequence>
<name>A0A1H8IVF0_9FIRM</name>
<dbReference type="Pfam" id="PF08279">
    <property type="entry name" value="HTH_11"/>
    <property type="match status" value="1"/>
</dbReference>
<dbReference type="PANTHER" id="PTHR40068">
    <property type="entry name" value="TRANSCRIPTION REPRESSOR NIAR-RELATED"/>
    <property type="match status" value="1"/>
</dbReference>
<protein>
    <recommendedName>
        <fullName evidence="6">Transcriptional regulator</fullName>
    </recommendedName>
</protein>
<dbReference type="STRING" id="215200.SAMN05216454_10942"/>
<dbReference type="SUPFAM" id="SSF75500">
    <property type="entry name" value="Putative transcriptional regulator TM1602, C-terminal domain"/>
    <property type="match status" value="1"/>
</dbReference>
<reference evidence="4 5" key="1">
    <citation type="submission" date="2016-10" db="EMBL/GenBank/DDBJ databases">
        <authorList>
            <person name="de Groot N.N."/>
        </authorList>
    </citation>
    <scope>NUCLEOTIDE SEQUENCE [LARGE SCALE GENOMIC DNA]</scope>
    <source>
        <strain evidence="4 5">Calf135</strain>
    </source>
</reference>
<feature type="domain" description="3H" evidence="2">
    <location>
        <begin position="70"/>
        <end position="164"/>
    </location>
</feature>
<keyword evidence="1" id="KW-0533">Nickel</keyword>
<dbReference type="Gene3D" id="1.10.10.10">
    <property type="entry name" value="Winged helix-like DNA-binding domain superfamily/Winged helix DNA-binding domain"/>
    <property type="match status" value="1"/>
</dbReference>
<dbReference type="AlphaFoldDB" id="A0A1H8IVF0"/>
<keyword evidence="5" id="KW-1185">Reference proteome</keyword>
<dbReference type="InterPro" id="IPR036388">
    <property type="entry name" value="WH-like_DNA-bd_sf"/>
</dbReference>
<feature type="domain" description="Helix-turn-helix type 11" evidence="3">
    <location>
        <begin position="6"/>
        <end position="58"/>
    </location>
</feature>
<evidence type="ECO:0000259" key="2">
    <source>
        <dbReference type="Pfam" id="PF02829"/>
    </source>
</evidence>
<evidence type="ECO:0000313" key="4">
    <source>
        <dbReference type="EMBL" id="SEN72125.1"/>
    </source>
</evidence>
<dbReference type="InterPro" id="IPR026043">
    <property type="entry name" value="NadR"/>
</dbReference>
<dbReference type="Gene3D" id="3.30.1340.20">
    <property type="entry name" value="3H domain"/>
    <property type="match status" value="1"/>
</dbReference>
<feature type="binding site" evidence="1">
    <location>
        <position position="82"/>
    </location>
    <ligand>
        <name>Ni(2+)</name>
        <dbReference type="ChEBI" id="CHEBI:49786"/>
    </ligand>
</feature>
<accession>A0A1H8IVF0</accession>
<evidence type="ECO:0008006" key="6">
    <source>
        <dbReference type="Google" id="ProtNLM"/>
    </source>
</evidence>
<dbReference type="RefSeq" id="WP_091975742.1">
    <property type="nucleotide sequence ID" value="NZ_CAUWDX010000011.1"/>
</dbReference>
<proteinExistence type="predicted"/>
<dbReference type="InterPro" id="IPR004173">
    <property type="entry name" value="3H_domain"/>
</dbReference>
<organism evidence="4 5">
    <name type="scientific">Peptostreptococcus russellii</name>
    <dbReference type="NCBI Taxonomy" id="215200"/>
    <lineage>
        <taxon>Bacteria</taxon>
        <taxon>Bacillati</taxon>
        <taxon>Bacillota</taxon>
        <taxon>Clostridia</taxon>
        <taxon>Peptostreptococcales</taxon>
        <taxon>Peptostreptococcaceae</taxon>
        <taxon>Peptostreptococcus</taxon>
    </lineage>
</organism>
<dbReference type="Proteomes" id="UP000199512">
    <property type="component" value="Unassembled WGS sequence"/>
</dbReference>
<evidence type="ECO:0000256" key="1">
    <source>
        <dbReference type="PIRSR" id="PIRSR037847-1"/>
    </source>
</evidence>
<dbReference type="PANTHER" id="PTHR40068:SF1">
    <property type="entry name" value="TRANSCRIPTION REPRESSOR NIAR-RELATED"/>
    <property type="match status" value="1"/>
</dbReference>
<dbReference type="EMBL" id="FODF01000009">
    <property type="protein sequence ID" value="SEN72125.1"/>
    <property type="molecule type" value="Genomic_DNA"/>
</dbReference>
<dbReference type="InterPro" id="IPR013196">
    <property type="entry name" value="HTH_11"/>
</dbReference>
<evidence type="ECO:0000259" key="3">
    <source>
        <dbReference type="Pfam" id="PF08279"/>
    </source>
</evidence>
<keyword evidence="1" id="KW-0479">Metal-binding</keyword>
<dbReference type="SUPFAM" id="SSF46785">
    <property type="entry name" value="Winged helix' DNA-binding domain"/>
    <property type="match status" value="1"/>
</dbReference>
<dbReference type="InterPro" id="IPR035922">
    <property type="entry name" value="3H_dom_sf"/>
</dbReference>